<feature type="transmembrane region" description="Helical" evidence="1">
    <location>
        <begin position="97"/>
        <end position="117"/>
    </location>
</feature>
<keyword evidence="1" id="KW-0812">Transmembrane</keyword>
<name>A0A397ZJZ0_BRACM</name>
<feature type="transmembrane region" description="Helical" evidence="1">
    <location>
        <begin position="28"/>
        <end position="58"/>
    </location>
</feature>
<evidence type="ECO:0000313" key="2">
    <source>
        <dbReference type="EMBL" id="RID65771.1"/>
    </source>
</evidence>
<gene>
    <name evidence="2" type="ORF">BRARA_D00949</name>
</gene>
<dbReference type="EMBL" id="CM010631">
    <property type="protein sequence ID" value="RID65771.1"/>
    <property type="molecule type" value="Genomic_DNA"/>
</dbReference>
<keyword evidence="1" id="KW-1133">Transmembrane helix</keyword>
<evidence type="ECO:0000256" key="1">
    <source>
        <dbReference type="SAM" id="Phobius"/>
    </source>
</evidence>
<reference evidence="2 3" key="1">
    <citation type="submission" date="2018-06" db="EMBL/GenBank/DDBJ databases">
        <title>WGS assembly of Brassica rapa FPsc.</title>
        <authorList>
            <person name="Bowman J."/>
            <person name="Kohchi T."/>
            <person name="Yamato K."/>
            <person name="Jenkins J."/>
            <person name="Shu S."/>
            <person name="Ishizaki K."/>
            <person name="Yamaoka S."/>
            <person name="Nishihama R."/>
            <person name="Nakamura Y."/>
            <person name="Berger F."/>
            <person name="Adam C."/>
            <person name="Aki S."/>
            <person name="Althoff F."/>
            <person name="Araki T."/>
            <person name="Arteaga-Vazquez M."/>
            <person name="Balasubrmanian S."/>
            <person name="Bauer D."/>
            <person name="Boehm C."/>
            <person name="Briginshaw L."/>
            <person name="Caballero-Perez J."/>
            <person name="Catarino B."/>
            <person name="Chen F."/>
            <person name="Chiyoda S."/>
            <person name="Chovatia M."/>
            <person name="Davies K."/>
            <person name="Delmans M."/>
            <person name="Demura T."/>
            <person name="Dierschke T."/>
            <person name="Dolan L."/>
            <person name="Dorantes-Acosta A."/>
            <person name="Eklund D."/>
            <person name="Florent S."/>
            <person name="Flores-Sandoval E."/>
            <person name="Fujiyama A."/>
            <person name="Fukuzawa H."/>
            <person name="Galik B."/>
            <person name="Grimanelli D."/>
            <person name="Grimwood J."/>
            <person name="Grossniklaus U."/>
            <person name="Hamada T."/>
            <person name="Haseloff J."/>
            <person name="Hetherington A."/>
            <person name="Higo A."/>
            <person name="Hirakawa Y."/>
            <person name="Hundley H."/>
            <person name="Ikeda Y."/>
            <person name="Inoue K."/>
            <person name="Inoue S."/>
            <person name="Ishida S."/>
            <person name="Jia Q."/>
            <person name="Kakita M."/>
            <person name="Kanazawa T."/>
            <person name="Kawai Y."/>
            <person name="Kawashima T."/>
            <person name="Kennedy M."/>
            <person name="Kinose K."/>
            <person name="Kinoshita T."/>
            <person name="Kohara Y."/>
            <person name="Koide E."/>
            <person name="Komatsu K."/>
            <person name="Kopischke S."/>
            <person name="Kubo M."/>
            <person name="Kyozuka J."/>
            <person name="Lagercrantz U."/>
            <person name="Lin S."/>
            <person name="Lindquist E."/>
            <person name="Lipzen A."/>
            <person name="Lu C."/>
            <person name="Luna E."/>
            <person name="Martienssen R."/>
            <person name="Minamino N."/>
            <person name="Mizutani M."/>
            <person name="Mizutani M."/>
            <person name="Mochizuki N."/>
            <person name="Monte I."/>
            <person name="Mosher R."/>
            <person name="Nagasaki H."/>
            <person name="Nakagami H."/>
            <person name="Naramoto S."/>
            <person name="Nishitani K."/>
            <person name="Ohtani M."/>
            <person name="Okamoto T."/>
            <person name="Okumura M."/>
            <person name="Phillips J."/>
            <person name="Pollak B."/>
            <person name="Reinders A."/>
            <person name="Roevekamp M."/>
            <person name="Sano R."/>
            <person name="Sawa S."/>
            <person name="Schmid M."/>
            <person name="Shirakawa M."/>
            <person name="Solano R."/>
            <person name="Spunde A."/>
            <person name="Suetsugu N."/>
            <person name="Sugano S."/>
            <person name="Sugiyama A."/>
            <person name="Sun R."/>
            <person name="Suzuki Y."/>
            <person name="Takenaka M."/>
            <person name="Takezawa D."/>
            <person name="Tomogane H."/>
            <person name="Tsuzuki M."/>
            <person name="Ueda T."/>
            <person name="Umeda M."/>
            <person name="Ward J."/>
            <person name="Watanabe Y."/>
            <person name="Yazaki K."/>
            <person name="Yokoyama R."/>
            <person name="Yoshitake Y."/>
            <person name="Yotsui I."/>
            <person name="Zachgo S."/>
            <person name="Schmutz J."/>
        </authorList>
    </citation>
    <scope>NUCLEOTIDE SEQUENCE [LARGE SCALE GENOMIC DNA]</scope>
    <source>
        <strain evidence="3">cv. B-3</strain>
    </source>
</reference>
<dbReference type="Proteomes" id="UP000264353">
    <property type="component" value="Chromosome A4"/>
</dbReference>
<organism evidence="2 3">
    <name type="scientific">Brassica campestris</name>
    <name type="common">Field mustard</name>
    <dbReference type="NCBI Taxonomy" id="3711"/>
    <lineage>
        <taxon>Eukaryota</taxon>
        <taxon>Viridiplantae</taxon>
        <taxon>Streptophyta</taxon>
        <taxon>Embryophyta</taxon>
        <taxon>Tracheophyta</taxon>
        <taxon>Spermatophyta</taxon>
        <taxon>Magnoliopsida</taxon>
        <taxon>eudicotyledons</taxon>
        <taxon>Gunneridae</taxon>
        <taxon>Pentapetalae</taxon>
        <taxon>rosids</taxon>
        <taxon>malvids</taxon>
        <taxon>Brassicales</taxon>
        <taxon>Brassicaceae</taxon>
        <taxon>Brassiceae</taxon>
        <taxon>Brassica</taxon>
    </lineage>
</organism>
<dbReference type="AlphaFoldDB" id="A0A397ZJZ0"/>
<accession>A0A397ZJZ0</accession>
<proteinExistence type="predicted"/>
<feature type="transmembrane region" description="Helical" evidence="1">
    <location>
        <begin position="70"/>
        <end position="91"/>
    </location>
</feature>
<protein>
    <submittedName>
        <fullName evidence="2">Uncharacterized protein</fullName>
    </submittedName>
</protein>
<keyword evidence="1" id="KW-0472">Membrane</keyword>
<sequence>MFVLLIGSFIWCFVASVCDVELLIVKSALVAVSIVGVRPILVLSNSQSLISLLSMIGLEFRRLFSDIRCCLCVMFTHALWCYISLLCFAMVEVDLLAGLALLLIDEFIHVHISLSGFRSKESNRCSGCCRQSNDALDEDKYFVFLTFYRESSSVRDS</sequence>
<evidence type="ECO:0000313" key="3">
    <source>
        <dbReference type="Proteomes" id="UP000264353"/>
    </source>
</evidence>